<dbReference type="GO" id="GO:0005524">
    <property type="term" value="F:ATP binding"/>
    <property type="evidence" value="ECO:0007669"/>
    <property type="project" value="UniProtKB-KW"/>
</dbReference>
<dbReference type="Gene3D" id="3.40.50.300">
    <property type="entry name" value="P-loop containing nucleotide triphosphate hydrolases"/>
    <property type="match status" value="1"/>
</dbReference>
<evidence type="ECO:0000259" key="7">
    <source>
        <dbReference type="PROSITE" id="PS50893"/>
    </source>
</evidence>
<keyword evidence="9" id="KW-0547">Nucleotide-binding</keyword>
<dbReference type="GO" id="GO:0005886">
    <property type="term" value="C:plasma membrane"/>
    <property type="evidence" value="ECO:0007669"/>
    <property type="project" value="UniProtKB-SubCell"/>
</dbReference>
<dbReference type="GO" id="GO:0016887">
    <property type="term" value="F:ATP hydrolysis activity"/>
    <property type="evidence" value="ECO:0007669"/>
    <property type="project" value="InterPro"/>
</dbReference>
<dbReference type="InterPro" id="IPR011527">
    <property type="entry name" value="ABC1_TM_dom"/>
</dbReference>
<organism evidence="9 10">
    <name type="scientific">Allostreptomyces psammosilenae</name>
    <dbReference type="NCBI Taxonomy" id="1892865"/>
    <lineage>
        <taxon>Bacteria</taxon>
        <taxon>Bacillati</taxon>
        <taxon>Actinomycetota</taxon>
        <taxon>Actinomycetes</taxon>
        <taxon>Kitasatosporales</taxon>
        <taxon>Streptomycetaceae</taxon>
        <taxon>Allostreptomyces</taxon>
    </lineage>
</organism>
<dbReference type="GO" id="GO:0015421">
    <property type="term" value="F:ABC-type oligopeptide transporter activity"/>
    <property type="evidence" value="ECO:0007669"/>
    <property type="project" value="TreeGrafter"/>
</dbReference>
<proteinExistence type="predicted"/>
<dbReference type="InterPro" id="IPR017871">
    <property type="entry name" value="ABC_transporter-like_CS"/>
</dbReference>
<dbReference type="PANTHER" id="PTHR43394">
    <property type="entry name" value="ATP-DEPENDENT PERMEASE MDL1, MITOCHONDRIAL"/>
    <property type="match status" value="1"/>
</dbReference>
<evidence type="ECO:0000256" key="6">
    <source>
        <dbReference type="SAM" id="Phobius"/>
    </source>
</evidence>
<dbReference type="AlphaFoldDB" id="A0A852ZRG7"/>
<evidence type="ECO:0000259" key="8">
    <source>
        <dbReference type="PROSITE" id="PS50929"/>
    </source>
</evidence>
<dbReference type="CDD" id="cd07346">
    <property type="entry name" value="ABC_6TM_exporters"/>
    <property type="match status" value="1"/>
</dbReference>
<gene>
    <name evidence="9" type="ORF">FHU37_001308</name>
</gene>
<feature type="transmembrane region" description="Helical" evidence="6">
    <location>
        <begin position="186"/>
        <end position="204"/>
    </location>
</feature>
<feature type="region of interest" description="Disordered" evidence="5">
    <location>
        <begin position="348"/>
        <end position="376"/>
    </location>
</feature>
<dbReference type="Pfam" id="PF00664">
    <property type="entry name" value="ABC_membrane"/>
    <property type="match status" value="1"/>
</dbReference>
<evidence type="ECO:0000256" key="2">
    <source>
        <dbReference type="ARBA" id="ARBA00022692"/>
    </source>
</evidence>
<dbReference type="InterPro" id="IPR039421">
    <property type="entry name" value="Type_1_exporter"/>
</dbReference>
<feature type="transmembrane region" description="Helical" evidence="6">
    <location>
        <begin position="272"/>
        <end position="294"/>
    </location>
</feature>
<name>A0A852ZRG7_9ACTN</name>
<feature type="domain" description="ABC transmembrane type-1" evidence="8">
    <location>
        <begin position="48"/>
        <end position="329"/>
    </location>
</feature>
<keyword evidence="3 6" id="KW-1133">Transmembrane helix</keyword>
<reference evidence="9 10" key="1">
    <citation type="submission" date="2020-07" db="EMBL/GenBank/DDBJ databases">
        <title>Sequencing the genomes of 1000 actinobacteria strains.</title>
        <authorList>
            <person name="Klenk H.-P."/>
        </authorList>
    </citation>
    <scope>NUCLEOTIDE SEQUENCE [LARGE SCALE GENOMIC DNA]</scope>
    <source>
        <strain evidence="9 10">DSM 42178</strain>
    </source>
</reference>
<feature type="domain" description="ABC transporter" evidence="7">
    <location>
        <begin position="370"/>
        <end position="606"/>
    </location>
</feature>
<dbReference type="SUPFAM" id="SSF90123">
    <property type="entry name" value="ABC transporter transmembrane region"/>
    <property type="match status" value="1"/>
</dbReference>
<sequence length="606" mass="61638">MSAGDTRATEPRDPRAGSPSRRAAAPPGTPSGRDVLRQSVAGQRRHIATGAALAVGHQAGEALVPVLIGVVIDQAVSDGTATALLGWLLLLAAVFTGLSVSFRFALRAGERAAEQAAHELRRRLATRVLDPRGGAETGRLAGALVTIATGDARRVGTVNTVIPAGVGALAGLLVSAVALLRVSVPLGLLVLLGTPPLLYLAHLLGRPLERRSGVEQERAAHASGIATDLVAGLRVLKGLGAENAAVARYRRTSRDSLAATLRAARAEAWHDGAILALNGAFIALVALVGGRLAARGDISVGELVSAVGLAQFLLTPLSMISWVGGELAQGRASAARVASVLAAPPAVATPGGTGDPGAAGGTGANRSGAARPTPVRGRLRLRGVTHGPLRGVDLDVAPGELVGVVTTDPAAAGALLECLAREADPEAGTVELDGAPLTGLHPAEIRAAILPAAHDADLFEGTLIENVTAAATGPADHVEHALHAAAADEVARALPHGAHTPITERGRSLSGGQRQRVALARALAADPPVLLVHDPTTAVDAVTEARVADRLREIRRGRTTVLLTTSPALLAVADRVLVLDGGTVTTEGRHTDLVRRHAAYRAAVLA</sequence>
<keyword evidence="10" id="KW-1185">Reference proteome</keyword>
<evidence type="ECO:0000256" key="1">
    <source>
        <dbReference type="ARBA" id="ARBA00004651"/>
    </source>
</evidence>
<dbReference type="Pfam" id="PF00005">
    <property type="entry name" value="ABC_tran"/>
    <property type="match status" value="1"/>
</dbReference>
<comment type="subcellular location">
    <subcellularLocation>
        <location evidence="1">Cell membrane</location>
        <topology evidence="1">Multi-pass membrane protein</topology>
    </subcellularLocation>
</comment>
<protein>
    <submittedName>
        <fullName evidence="9">Putative ABC transport system ATP-binding protein</fullName>
    </submittedName>
</protein>
<evidence type="ECO:0000256" key="3">
    <source>
        <dbReference type="ARBA" id="ARBA00022989"/>
    </source>
</evidence>
<dbReference type="InterPro" id="IPR036640">
    <property type="entry name" value="ABC1_TM_sf"/>
</dbReference>
<evidence type="ECO:0000313" key="10">
    <source>
        <dbReference type="Proteomes" id="UP000567795"/>
    </source>
</evidence>
<dbReference type="PROSITE" id="PS50929">
    <property type="entry name" value="ABC_TM1F"/>
    <property type="match status" value="1"/>
</dbReference>
<dbReference type="InterPro" id="IPR027417">
    <property type="entry name" value="P-loop_NTPase"/>
</dbReference>
<dbReference type="PROSITE" id="PS00211">
    <property type="entry name" value="ABC_TRANSPORTER_1"/>
    <property type="match status" value="1"/>
</dbReference>
<accession>A0A852ZRG7</accession>
<keyword evidence="2 6" id="KW-0812">Transmembrane</keyword>
<comment type="caution">
    <text evidence="9">The sequence shown here is derived from an EMBL/GenBank/DDBJ whole genome shotgun (WGS) entry which is preliminary data.</text>
</comment>
<dbReference type="Gene3D" id="1.20.1560.10">
    <property type="entry name" value="ABC transporter type 1, transmembrane domain"/>
    <property type="match status" value="1"/>
</dbReference>
<feature type="compositionally biased region" description="Low complexity" evidence="5">
    <location>
        <begin position="16"/>
        <end position="33"/>
    </location>
</feature>
<evidence type="ECO:0000256" key="4">
    <source>
        <dbReference type="ARBA" id="ARBA00023136"/>
    </source>
</evidence>
<feature type="transmembrane region" description="Helical" evidence="6">
    <location>
        <begin position="47"/>
        <end position="72"/>
    </location>
</feature>
<keyword evidence="4 6" id="KW-0472">Membrane</keyword>
<dbReference type="SUPFAM" id="SSF52540">
    <property type="entry name" value="P-loop containing nucleoside triphosphate hydrolases"/>
    <property type="match status" value="1"/>
</dbReference>
<feature type="region of interest" description="Disordered" evidence="5">
    <location>
        <begin position="1"/>
        <end position="34"/>
    </location>
</feature>
<feature type="transmembrane region" description="Helical" evidence="6">
    <location>
        <begin position="84"/>
        <end position="106"/>
    </location>
</feature>
<dbReference type="Proteomes" id="UP000567795">
    <property type="component" value="Unassembled WGS sequence"/>
</dbReference>
<dbReference type="EMBL" id="JACBZD010000001">
    <property type="protein sequence ID" value="NYI04365.1"/>
    <property type="molecule type" value="Genomic_DNA"/>
</dbReference>
<dbReference type="PANTHER" id="PTHR43394:SF1">
    <property type="entry name" value="ATP-BINDING CASSETTE SUB-FAMILY B MEMBER 10, MITOCHONDRIAL"/>
    <property type="match status" value="1"/>
</dbReference>
<evidence type="ECO:0000256" key="5">
    <source>
        <dbReference type="SAM" id="MobiDB-lite"/>
    </source>
</evidence>
<dbReference type="InterPro" id="IPR003439">
    <property type="entry name" value="ABC_transporter-like_ATP-bd"/>
</dbReference>
<evidence type="ECO:0000313" key="9">
    <source>
        <dbReference type="EMBL" id="NYI04365.1"/>
    </source>
</evidence>
<feature type="transmembrane region" description="Helical" evidence="6">
    <location>
        <begin position="161"/>
        <end position="180"/>
    </location>
</feature>
<feature type="compositionally biased region" description="Gly residues" evidence="5">
    <location>
        <begin position="351"/>
        <end position="363"/>
    </location>
</feature>
<dbReference type="PROSITE" id="PS50893">
    <property type="entry name" value="ABC_TRANSPORTER_2"/>
    <property type="match status" value="1"/>
</dbReference>
<keyword evidence="9" id="KW-0067">ATP-binding</keyword>